<evidence type="ECO:0000313" key="2">
    <source>
        <dbReference type="Proteomes" id="UP000288805"/>
    </source>
</evidence>
<protein>
    <submittedName>
        <fullName evidence="1">Uncharacterized protein</fullName>
    </submittedName>
</protein>
<proteinExistence type="predicted"/>
<name>A0A438G0L1_VITVI</name>
<sequence>MGRLEAFLLILQGKVVNRDWEDMMVWMQAKRGDIKFSWEISLGLHGSFISKGGVEGYLVVRILVLVEGEKPESIRNFVKFSNCLGLPVLGFEKEISFLLRKLEAKKGHGVKVSGEGKNPCPLQVLRRKFEGSSA</sequence>
<evidence type="ECO:0000313" key="1">
    <source>
        <dbReference type="EMBL" id="RVW65734.1"/>
    </source>
</evidence>
<gene>
    <name evidence="1" type="ORF">CK203_057715</name>
</gene>
<dbReference type="AlphaFoldDB" id="A0A438G0L1"/>
<organism evidence="1 2">
    <name type="scientific">Vitis vinifera</name>
    <name type="common">Grape</name>
    <dbReference type="NCBI Taxonomy" id="29760"/>
    <lineage>
        <taxon>Eukaryota</taxon>
        <taxon>Viridiplantae</taxon>
        <taxon>Streptophyta</taxon>
        <taxon>Embryophyta</taxon>
        <taxon>Tracheophyta</taxon>
        <taxon>Spermatophyta</taxon>
        <taxon>Magnoliopsida</taxon>
        <taxon>eudicotyledons</taxon>
        <taxon>Gunneridae</taxon>
        <taxon>Pentapetalae</taxon>
        <taxon>rosids</taxon>
        <taxon>Vitales</taxon>
        <taxon>Vitaceae</taxon>
        <taxon>Viteae</taxon>
        <taxon>Vitis</taxon>
    </lineage>
</organism>
<dbReference type="EMBL" id="QGNW01000685">
    <property type="protein sequence ID" value="RVW65734.1"/>
    <property type="molecule type" value="Genomic_DNA"/>
</dbReference>
<dbReference type="Proteomes" id="UP000288805">
    <property type="component" value="Unassembled WGS sequence"/>
</dbReference>
<accession>A0A438G0L1</accession>
<comment type="caution">
    <text evidence="1">The sequence shown here is derived from an EMBL/GenBank/DDBJ whole genome shotgun (WGS) entry which is preliminary data.</text>
</comment>
<reference evidence="1 2" key="1">
    <citation type="journal article" date="2018" name="PLoS Genet.">
        <title>Population sequencing reveals clonal diversity and ancestral inbreeding in the grapevine cultivar Chardonnay.</title>
        <authorList>
            <person name="Roach M.J."/>
            <person name="Johnson D.L."/>
            <person name="Bohlmann J."/>
            <person name="van Vuuren H.J."/>
            <person name="Jones S.J."/>
            <person name="Pretorius I.S."/>
            <person name="Schmidt S.A."/>
            <person name="Borneman A.R."/>
        </authorList>
    </citation>
    <scope>NUCLEOTIDE SEQUENCE [LARGE SCALE GENOMIC DNA]</scope>
    <source>
        <strain evidence="2">cv. Chardonnay</strain>
        <tissue evidence="1">Leaf</tissue>
    </source>
</reference>